<evidence type="ECO:0000313" key="2">
    <source>
        <dbReference type="Proteomes" id="UP000020218"/>
    </source>
</evidence>
<reference evidence="1" key="1">
    <citation type="submission" date="2014-02" db="EMBL/GenBank/DDBJ databases">
        <title>Expanding our view of genomic diversity in Candidatus Accumulibacter clades.</title>
        <authorList>
            <person name="Skennerton C.T."/>
            <person name="Barr J.J."/>
            <person name="Slater F.R."/>
            <person name="Bond P.L."/>
            <person name="Tyson G.W."/>
        </authorList>
    </citation>
    <scope>NUCLEOTIDE SEQUENCE [LARGE SCALE GENOMIC DNA]</scope>
</reference>
<keyword evidence="2" id="KW-1185">Reference proteome</keyword>
<organism evidence="1 2">
    <name type="scientific">Candidatus Accumulibacter adjunctus</name>
    <dbReference type="NCBI Taxonomy" id="1454001"/>
    <lineage>
        <taxon>Bacteria</taxon>
        <taxon>Pseudomonadati</taxon>
        <taxon>Pseudomonadota</taxon>
        <taxon>Betaproteobacteria</taxon>
        <taxon>Candidatus Accumulibacter</taxon>
    </lineage>
</organism>
<accession>A0A011NMK3</accession>
<proteinExistence type="predicted"/>
<dbReference type="PATRIC" id="fig|1454001.3.peg.2935"/>
<sequence>MQQHRNQVPPYPETMNYVQLVTQFHQLYQGNTLTRKAAPSSVFTRSAAGGQRIYMKLPGRRDVPETAPAR</sequence>
<dbReference type="EMBL" id="JFAX01000018">
    <property type="protein sequence ID" value="EXI65887.1"/>
    <property type="molecule type" value="Genomic_DNA"/>
</dbReference>
<gene>
    <name evidence="1" type="ORF">AW08_02912</name>
</gene>
<protein>
    <submittedName>
        <fullName evidence="1">Uncharacterized protein</fullName>
    </submittedName>
</protein>
<dbReference type="AlphaFoldDB" id="A0A011NMK3"/>
<name>A0A011NMK3_9PROT</name>
<comment type="caution">
    <text evidence="1">The sequence shown here is derived from an EMBL/GenBank/DDBJ whole genome shotgun (WGS) entry which is preliminary data.</text>
</comment>
<dbReference type="Proteomes" id="UP000020218">
    <property type="component" value="Unassembled WGS sequence"/>
</dbReference>
<evidence type="ECO:0000313" key="1">
    <source>
        <dbReference type="EMBL" id="EXI65887.1"/>
    </source>
</evidence>
<dbReference type="STRING" id="1454001.AW08_02912"/>